<dbReference type="GO" id="GO:0016853">
    <property type="term" value="F:isomerase activity"/>
    <property type="evidence" value="ECO:0007669"/>
    <property type="project" value="UniProtKB-UniRule"/>
</dbReference>
<evidence type="ECO:0000256" key="2">
    <source>
        <dbReference type="ARBA" id="ARBA00023235"/>
    </source>
</evidence>
<dbReference type="KEGG" id="shun:DWB77_04972"/>
<dbReference type="SUPFAM" id="SSF55331">
    <property type="entry name" value="Tautomerase/MIF"/>
    <property type="match status" value="1"/>
</dbReference>
<evidence type="ECO:0000256" key="1">
    <source>
        <dbReference type="ARBA" id="ARBA00006723"/>
    </source>
</evidence>
<dbReference type="EMBL" id="CP032698">
    <property type="protein sequence ID" value="AYG82785.1"/>
    <property type="molecule type" value="Genomic_DNA"/>
</dbReference>
<evidence type="ECO:0000256" key="3">
    <source>
        <dbReference type="PIRSR" id="PIRSR618191-1"/>
    </source>
</evidence>
<dbReference type="InterPro" id="IPR004370">
    <property type="entry name" value="4-OT-like_dom"/>
</dbReference>
<dbReference type="Pfam" id="PF01361">
    <property type="entry name" value="Tautomerase"/>
    <property type="match status" value="1"/>
</dbReference>
<accession>A0A387HG18</accession>
<dbReference type="Proteomes" id="UP000271554">
    <property type="component" value="Chromosome"/>
</dbReference>
<evidence type="ECO:0000313" key="7">
    <source>
        <dbReference type="Proteomes" id="UP000271554"/>
    </source>
</evidence>
<keyword evidence="7" id="KW-1185">Reference proteome</keyword>
<dbReference type="InterPro" id="IPR014347">
    <property type="entry name" value="Tautomerase/MIF_sf"/>
</dbReference>
<dbReference type="InterPro" id="IPR018191">
    <property type="entry name" value="4-OT"/>
</dbReference>
<dbReference type="OrthoDB" id="4965437at2"/>
<proteinExistence type="inferred from homology"/>
<dbReference type="RefSeq" id="WP_120723311.1">
    <property type="nucleotide sequence ID" value="NZ_CP032698.1"/>
</dbReference>
<feature type="active site" description="Proton acceptor; via imino nitrogen" evidence="3">
    <location>
        <position position="2"/>
    </location>
</feature>
<dbReference type="PANTHER" id="PTHR35530">
    <property type="entry name" value="TAUTOMERASE-RELATED"/>
    <property type="match status" value="1"/>
</dbReference>
<protein>
    <recommendedName>
        <fullName evidence="4">Tautomerase</fullName>
        <ecNumber evidence="4">5.3.2.-</ecNumber>
    </recommendedName>
</protein>
<organism evidence="6 7">
    <name type="scientific">Streptomyces hundungensis</name>
    <dbReference type="NCBI Taxonomy" id="1077946"/>
    <lineage>
        <taxon>Bacteria</taxon>
        <taxon>Bacillati</taxon>
        <taxon>Actinomycetota</taxon>
        <taxon>Actinomycetes</taxon>
        <taxon>Kitasatosporales</taxon>
        <taxon>Streptomycetaceae</taxon>
        <taxon>Streptomyces</taxon>
    </lineage>
</organism>
<name>A0A387HG18_9ACTN</name>
<sequence length="61" mass="7080">MPMIRVQMFPGRTSEQKEALVKEVTEAIVRTCDAKQEDVWVMIDEVPRDHWALGGTMYSRL</sequence>
<gene>
    <name evidence="6" type="primary">xylH_4</name>
    <name evidence="6" type="ORF">DWB77_04972</name>
</gene>
<dbReference type="NCBIfam" id="TIGR00013">
    <property type="entry name" value="taut"/>
    <property type="match status" value="1"/>
</dbReference>
<keyword evidence="2 4" id="KW-0413">Isomerase</keyword>
<dbReference type="Gene3D" id="3.30.429.10">
    <property type="entry name" value="Macrophage Migration Inhibitory Factor"/>
    <property type="match status" value="1"/>
</dbReference>
<evidence type="ECO:0000256" key="4">
    <source>
        <dbReference type="RuleBase" id="RU362032"/>
    </source>
</evidence>
<reference evidence="6 7" key="1">
    <citation type="submission" date="2018-10" db="EMBL/GenBank/DDBJ databases">
        <title>Relationship between Morphology and Antimicrobial Activity in Streptomyces.</title>
        <authorList>
            <person name="Kang H.J."/>
            <person name="Kim S.B."/>
        </authorList>
    </citation>
    <scope>NUCLEOTIDE SEQUENCE [LARGE SCALE GENOMIC DNA]</scope>
    <source>
        <strain evidence="6 7">BH38</strain>
    </source>
</reference>
<dbReference type="EC" id="5.3.2.-" evidence="4"/>
<evidence type="ECO:0000313" key="6">
    <source>
        <dbReference type="EMBL" id="AYG82785.1"/>
    </source>
</evidence>
<dbReference type="PANTHER" id="PTHR35530:SF1">
    <property type="entry name" value="2-HYDROXYMUCONATE TAUTOMERASE"/>
    <property type="match status" value="1"/>
</dbReference>
<comment type="similarity">
    <text evidence="1 4">Belongs to the 4-oxalocrotonate tautomerase family.</text>
</comment>
<dbReference type="AlphaFoldDB" id="A0A387HG18"/>
<feature type="domain" description="4-oxalocrotonate tautomerase-like" evidence="5">
    <location>
        <begin position="2"/>
        <end position="58"/>
    </location>
</feature>
<evidence type="ECO:0000259" key="5">
    <source>
        <dbReference type="Pfam" id="PF01361"/>
    </source>
</evidence>
<dbReference type="NCBIfam" id="NF002571">
    <property type="entry name" value="PRK02220.1"/>
    <property type="match status" value="1"/>
</dbReference>